<dbReference type="SUPFAM" id="SSF53756">
    <property type="entry name" value="UDP-Glycosyltransferase/glycogen phosphorylase"/>
    <property type="match status" value="1"/>
</dbReference>
<evidence type="ECO:0000259" key="1">
    <source>
        <dbReference type="Pfam" id="PF00534"/>
    </source>
</evidence>
<accession>A0A0A2F884</accession>
<dbReference type="STRING" id="111105.HR09_06555"/>
<dbReference type="EMBL" id="JRAK01000088">
    <property type="protein sequence ID" value="KGN87378.1"/>
    <property type="molecule type" value="Genomic_DNA"/>
</dbReference>
<dbReference type="GO" id="GO:0016757">
    <property type="term" value="F:glycosyltransferase activity"/>
    <property type="evidence" value="ECO:0007669"/>
    <property type="project" value="UniProtKB-ARBA"/>
</dbReference>
<evidence type="ECO:0000259" key="2">
    <source>
        <dbReference type="Pfam" id="PF13439"/>
    </source>
</evidence>
<dbReference type="PANTHER" id="PTHR12526">
    <property type="entry name" value="GLYCOSYLTRANSFERASE"/>
    <property type="match status" value="1"/>
</dbReference>
<dbReference type="Pfam" id="PF00534">
    <property type="entry name" value="Glycos_transf_1"/>
    <property type="match status" value="1"/>
</dbReference>
<dbReference type="EMBL" id="JRAI01000039">
    <property type="protein sequence ID" value="KGN86260.1"/>
    <property type="molecule type" value="Genomic_DNA"/>
</dbReference>
<feature type="domain" description="Glycosyl transferase family 1" evidence="1">
    <location>
        <begin position="246"/>
        <end position="389"/>
    </location>
</feature>
<proteinExistence type="predicted"/>
<dbReference type="InterPro" id="IPR001296">
    <property type="entry name" value="Glyco_trans_1"/>
</dbReference>
<protein>
    <submittedName>
        <fullName evidence="3">Glycosyl transferase</fullName>
    </submittedName>
</protein>
<keyword evidence="6" id="KW-1185">Reference proteome</keyword>
<dbReference type="Gene3D" id="3.40.50.2000">
    <property type="entry name" value="Glycogen Phosphorylase B"/>
    <property type="match status" value="2"/>
</dbReference>
<dbReference type="Proteomes" id="UP000030130">
    <property type="component" value="Unassembled WGS sequence"/>
</dbReference>
<feature type="domain" description="Glycosyltransferase subfamily 4-like N-terminal" evidence="2">
    <location>
        <begin position="13"/>
        <end position="223"/>
    </location>
</feature>
<evidence type="ECO:0000313" key="6">
    <source>
        <dbReference type="Proteomes" id="UP000030146"/>
    </source>
</evidence>
<dbReference type="Pfam" id="PF13439">
    <property type="entry name" value="Glyco_transf_4"/>
    <property type="match status" value="1"/>
</dbReference>
<gene>
    <name evidence="3" type="ORF">HR08_04115</name>
    <name evidence="4" type="ORF">HR15_06375</name>
</gene>
<dbReference type="InterPro" id="IPR028098">
    <property type="entry name" value="Glyco_trans_4-like_N"/>
</dbReference>
<reference evidence="4 6" key="2">
    <citation type="submission" date="2014-08" db="EMBL/GenBank/DDBJ databases">
        <title>Porphyromonas gulae strain:COT-052_OH3439 Genome sequencing.</title>
        <authorList>
            <person name="Wallis C."/>
            <person name="Deusch O."/>
            <person name="O'Flynn C."/>
            <person name="Davis I."/>
            <person name="Jospin G."/>
            <person name="Darling A.E."/>
            <person name="Coil D.A."/>
            <person name="Alexiev A."/>
            <person name="Horsfall A."/>
            <person name="Kirkwood N."/>
            <person name="Harris S."/>
            <person name="Eisen J.A."/>
        </authorList>
    </citation>
    <scope>NUCLEOTIDE SEQUENCE [LARGE SCALE GENOMIC DNA]</scope>
    <source>
        <strain evidence="6">COT-052 OH3439</strain>
        <strain evidence="4">COT-052_OH3439</strain>
    </source>
</reference>
<organism evidence="3 5">
    <name type="scientific">Porphyromonas gulae</name>
    <dbReference type="NCBI Taxonomy" id="111105"/>
    <lineage>
        <taxon>Bacteria</taxon>
        <taxon>Pseudomonadati</taxon>
        <taxon>Bacteroidota</taxon>
        <taxon>Bacteroidia</taxon>
        <taxon>Bacteroidales</taxon>
        <taxon>Porphyromonadaceae</taxon>
        <taxon>Porphyromonas</taxon>
    </lineage>
</organism>
<dbReference type="OrthoDB" id="9768685at2"/>
<evidence type="ECO:0000313" key="3">
    <source>
        <dbReference type="EMBL" id="KGN86260.1"/>
    </source>
</evidence>
<dbReference type="RefSeq" id="WP_039420667.1">
    <property type="nucleotide sequence ID" value="NZ_JRAI01000039.1"/>
</dbReference>
<name>A0A0A2F884_9PORP</name>
<keyword evidence="3" id="KW-0808">Transferase</keyword>
<dbReference type="CDD" id="cd03825">
    <property type="entry name" value="GT4_WcaC-like"/>
    <property type="match status" value="1"/>
</dbReference>
<sequence>MKILLLNTSDARGGAAVAAMRLMETLQESGAEVRMLVLNRDTINPDIMALHGGRCGKTADRYRFLAERFHIYMHNGRDRSRLFHVSTALTGYDVSRHPWVRWADVIHLHWINQGFLSLRGLERFARCGKPVVWTMHDMWPVTAVCHHARECLRYQTECGACPQISSQKEKDLARLVWNRKSRVMSLLRPTLIGCSHWLADLARQSALTDGLRIESIPNPIDTNLFAPGSRSEARRIMDLPTDRVLLLFGAVQADDPRKGIHELSQAMKRLREKQPDLSKRITLVVFGSLRDEVRSLFPDYDLIPVGYIREPSQMAELYRATDLFVTPSLEENLPNTIMEALSVGTPCVAFRVGGIPEMIVSGSTGYLAAFRDPSDLAEGIAKTITLQETSPEAVASACRSFVLRHYSREVVSSRMLQLYRELL</sequence>
<comment type="caution">
    <text evidence="3">The sequence shown here is derived from an EMBL/GenBank/DDBJ whole genome shotgun (WGS) entry which is preliminary data.</text>
</comment>
<evidence type="ECO:0000313" key="5">
    <source>
        <dbReference type="Proteomes" id="UP000030130"/>
    </source>
</evidence>
<dbReference type="eggNOG" id="COG0438">
    <property type="taxonomic scope" value="Bacteria"/>
</dbReference>
<dbReference type="Proteomes" id="UP000030146">
    <property type="component" value="Unassembled WGS sequence"/>
</dbReference>
<dbReference type="PATRIC" id="fig|111105.18.peg.1420"/>
<dbReference type="AlphaFoldDB" id="A0A0A2F884"/>
<evidence type="ECO:0000313" key="4">
    <source>
        <dbReference type="EMBL" id="KGN87378.1"/>
    </source>
</evidence>
<reference evidence="3 5" key="1">
    <citation type="submission" date="2014-08" db="EMBL/GenBank/DDBJ databases">
        <title>Porphyromonas gulae strain:COT-052_OH1451 Genome sequencing.</title>
        <authorList>
            <person name="Wallis C."/>
            <person name="Deusch O."/>
            <person name="O'Flynn C."/>
            <person name="Davis I."/>
            <person name="Jospin G."/>
            <person name="Darling A.E."/>
            <person name="Coil D.A."/>
            <person name="Alexiev A."/>
            <person name="Horsfall A."/>
            <person name="Kirkwood N."/>
            <person name="Harris S."/>
            <person name="Eisen J.A."/>
        </authorList>
    </citation>
    <scope>NUCLEOTIDE SEQUENCE [LARGE SCALE GENOMIC DNA]</scope>
    <source>
        <strain evidence="5">COT-052 OH1451</strain>
        <strain evidence="3">COT-052_OH1451</strain>
    </source>
</reference>
<dbReference type="PANTHER" id="PTHR12526:SF637">
    <property type="entry name" value="GLYCOSYLTRANSFERASE EPSF-RELATED"/>
    <property type="match status" value="1"/>
</dbReference>